<reference evidence="1" key="1">
    <citation type="submission" date="2018-11" db="EMBL/GenBank/DDBJ databases">
        <authorList>
            <person name="Alioto T."/>
            <person name="Alioto T."/>
        </authorList>
    </citation>
    <scope>NUCLEOTIDE SEQUENCE</scope>
</reference>
<organism evidence="1 2">
    <name type="scientific">Mytilus galloprovincialis</name>
    <name type="common">Mediterranean mussel</name>
    <dbReference type="NCBI Taxonomy" id="29158"/>
    <lineage>
        <taxon>Eukaryota</taxon>
        <taxon>Metazoa</taxon>
        <taxon>Spiralia</taxon>
        <taxon>Lophotrochozoa</taxon>
        <taxon>Mollusca</taxon>
        <taxon>Bivalvia</taxon>
        <taxon>Autobranchia</taxon>
        <taxon>Pteriomorphia</taxon>
        <taxon>Mytilida</taxon>
        <taxon>Mytiloidea</taxon>
        <taxon>Mytilidae</taxon>
        <taxon>Mytilinae</taxon>
        <taxon>Mytilus</taxon>
    </lineage>
</organism>
<protein>
    <submittedName>
        <fullName evidence="1">Uncharacterized protein</fullName>
    </submittedName>
</protein>
<sequence>MVQWLQKRRWKLVQWLQKTEKVKVLRKDYMTASQTTDGRHSQARENILKIIQYHPETITRILDNLDNNAVPGLETSKRKEE</sequence>
<proteinExistence type="predicted"/>
<keyword evidence="2" id="KW-1185">Reference proteome</keyword>
<name>A0A8B6GET3_MYTGA</name>
<dbReference type="EMBL" id="UYJE01008329">
    <property type="protein sequence ID" value="VDI63041.1"/>
    <property type="molecule type" value="Genomic_DNA"/>
</dbReference>
<evidence type="ECO:0000313" key="1">
    <source>
        <dbReference type="EMBL" id="VDI63041.1"/>
    </source>
</evidence>
<accession>A0A8B6GET3</accession>
<dbReference type="Proteomes" id="UP000596742">
    <property type="component" value="Unassembled WGS sequence"/>
</dbReference>
<gene>
    <name evidence="1" type="ORF">MGAL_10B024518</name>
</gene>
<comment type="caution">
    <text evidence="1">The sequence shown here is derived from an EMBL/GenBank/DDBJ whole genome shotgun (WGS) entry which is preliminary data.</text>
</comment>
<dbReference type="AlphaFoldDB" id="A0A8B6GET3"/>
<evidence type="ECO:0000313" key="2">
    <source>
        <dbReference type="Proteomes" id="UP000596742"/>
    </source>
</evidence>